<evidence type="ECO:0000256" key="1">
    <source>
        <dbReference type="SAM" id="MobiDB-lite"/>
    </source>
</evidence>
<keyword evidence="2" id="KW-0812">Transmembrane</keyword>
<keyword evidence="2" id="KW-1133">Transmembrane helix</keyword>
<feature type="region of interest" description="Disordered" evidence="1">
    <location>
        <begin position="1"/>
        <end position="36"/>
    </location>
</feature>
<keyword evidence="2" id="KW-0472">Membrane</keyword>
<organism evidence="3 4">
    <name type="scientific">Microbacterium binotii</name>
    <dbReference type="NCBI Taxonomy" id="462710"/>
    <lineage>
        <taxon>Bacteria</taxon>
        <taxon>Bacillati</taxon>
        <taxon>Actinomycetota</taxon>
        <taxon>Actinomycetes</taxon>
        <taxon>Micrococcales</taxon>
        <taxon>Microbacteriaceae</taxon>
        <taxon>Microbacterium</taxon>
    </lineage>
</organism>
<comment type="caution">
    <text evidence="3">The sequence shown here is derived from an EMBL/GenBank/DDBJ whole genome shotgun (WGS) entry which is preliminary data.</text>
</comment>
<dbReference type="Proteomes" id="UP001500274">
    <property type="component" value="Unassembled WGS sequence"/>
</dbReference>
<evidence type="ECO:0000256" key="2">
    <source>
        <dbReference type="SAM" id="Phobius"/>
    </source>
</evidence>
<dbReference type="EMBL" id="BAAARI010000014">
    <property type="protein sequence ID" value="GAA2582569.1"/>
    <property type="molecule type" value="Genomic_DNA"/>
</dbReference>
<feature type="compositionally biased region" description="Basic and acidic residues" evidence="1">
    <location>
        <begin position="19"/>
        <end position="28"/>
    </location>
</feature>
<sequence length="70" mass="7903">MQAPYSRSEYRSSVGTRETAVDDREAKARARRRRRLHRQLSQRPHWSLYVGAALLAAGVIVLVAAAVLTR</sequence>
<name>A0ABN3PF17_9MICO</name>
<protein>
    <submittedName>
        <fullName evidence="3">Uncharacterized protein</fullName>
    </submittedName>
</protein>
<accession>A0ABN3PF17</accession>
<keyword evidence="4" id="KW-1185">Reference proteome</keyword>
<evidence type="ECO:0000313" key="4">
    <source>
        <dbReference type="Proteomes" id="UP001500274"/>
    </source>
</evidence>
<feature type="transmembrane region" description="Helical" evidence="2">
    <location>
        <begin position="46"/>
        <end position="68"/>
    </location>
</feature>
<proteinExistence type="predicted"/>
<gene>
    <name evidence="3" type="ORF">GCM10009862_22090</name>
</gene>
<reference evidence="3 4" key="1">
    <citation type="journal article" date="2019" name="Int. J. Syst. Evol. Microbiol.">
        <title>The Global Catalogue of Microorganisms (GCM) 10K type strain sequencing project: providing services to taxonomists for standard genome sequencing and annotation.</title>
        <authorList>
            <consortium name="The Broad Institute Genomics Platform"/>
            <consortium name="The Broad Institute Genome Sequencing Center for Infectious Disease"/>
            <person name="Wu L."/>
            <person name="Ma J."/>
        </authorList>
    </citation>
    <scope>NUCLEOTIDE SEQUENCE [LARGE SCALE GENOMIC DNA]</scope>
    <source>
        <strain evidence="3 4">JCM 16365</strain>
    </source>
</reference>
<dbReference type="RefSeq" id="WP_344229466.1">
    <property type="nucleotide sequence ID" value="NZ_BAAARI010000014.1"/>
</dbReference>
<evidence type="ECO:0000313" key="3">
    <source>
        <dbReference type="EMBL" id="GAA2582569.1"/>
    </source>
</evidence>